<comment type="similarity">
    <text evidence="2">Belongs to the methyltransferase superfamily. Trimethylguanosine synthase family.</text>
</comment>
<name>Q4RJ04_TETNG</name>
<dbReference type="EMBL" id="CAAE01015040">
    <property type="protein sequence ID" value="CAG11628.1"/>
    <property type="molecule type" value="Genomic_DNA"/>
</dbReference>
<evidence type="ECO:0000256" key="2">
    <source>
        <dbReference type="ARBA" id="ARBA00025783"/>
    </source>
</evidence>
<dbReference type="CDD" id="cd02440">
    <property type="entry name" value="AdoMet_MTases"/>
    <property type="match status" value="1"/>
</dbReference>
<accession>Q4RJ04</accession>
<keyword evidence="9" id="KW-0472">Membrane</keyword>
<feature type="region of interest" description="Disordered" evidence="8">
    <location>
        <begin position="1"/>
        <end position="23"/>
    </location>
</feature>
<organism evidence="10">
    <name type="scientific">Tetraodon nigroviridis</name>
    <name type="common">Spotted green pufferfish</name>
    <name type="synonym">Chelonodon nigroviridis</name>
    <dbReference type="NCBI Taxonomy" id="99883"/>
    <lineage>
        <taxon>Eukaryota</taxon>
        <taxon>Metazoa</taxon>
        <taxon>Chordata</taxon>
        <taxon>Craniata</taxon>
        <taxon>Vertebrata</taxon>
        <taxon>Euteleostomi</taxon>
        <taxon>Actinopterygii</taxon>
        <taxon>Neopterygii</taxon>
        <taxon>Teleostei</taxon>
        <taxon>Neoteleostei</taxon>
        <taxon>Acanthomorphata</taxon>
        <taxon>Eupercaria</taxon>
        <taxon>Tetraodontiformes</taxon>
        <taxon>Tetradontoidea</taxon>
        <taxon>Tetraodontidae</taxon>
        <taxon>Tetraodon</taxon>
    </lineage>
</organism>
<evidence type="ECO:0000256" key="6">
    <source>
        <dbReference type="ARBA" id="ARBA00049075"/>
    </source>
</evidence>
<evidence type="ECO:0000313" key="10">
    <source>
        <dbReference type="EMBL" id="CAG11628.1"/>
    </source>
</evidence>
<evidence type="ECO:0000256" key="1">
    <source>
        <dbReference type="ARBA" id="ARBA00018517"/>
    </source>
</evidence>
<comment type="catalytic activity">
    <reaction evidence="5">
        <text>a 5'-end (N(2),N(7)-dimethyl 5'-triphosphoguanosine)-ribonucleoside in snRNA + S-adenosyl-L-methionine = a 5'-end (N(2),N(2),N(7)-trimethyl 5'-triphosphoguanosine)-ribonucleoside in snRNA + S-adenosyl-L-homocysteine + H(+)</text>
        <dbReference type="Rhea" id="RHEA:78479"/>
        <dbReference type="Rhea" id="RHEA-COMP:19087"/>
        <dbReference type="Rhea" id="RHEA-COMP:19089"/>
        <dbReference type="ChEBI" id="CHEBI:15378"/>
        <dbReference type="ChEBI" id="CHEBI:57856"/>
        <dbReference type="ChEBI" id="CHEBI:59789"/>
        <dbReference type="ChEBI" id="CHEBI:167623"/>
        <dbReference type="ChEBI" id="CHEBI:172880"/>
    </reaction>
    <physiologicalReaction direction="left-to-right" evidence="5">
        <dbReference type="Rhea" id="RHEA:78480"/>
    </physiologicalReaction>
</comment>
<dbReference type="AlphaFoldDB" id="Q4RJ04"/>
<reference evidence="10" key="1">
    <citation type="journal article" date="2004" name="Nature">
        <title>Genome duplication in the teleost fish Tetraodon nigroviridis reveals the early vertebrate proto-karyotype.</title>
        <authorList>
            <person name="Jaillon O."/>
            <person name="Aury J.-M."/>
            <person name="Brunet F."/>
            <person name="Petit J.-L."/>
            <person name="Stange-Thomann N."/>
            <person name="Mauceli E."/>
            <person name="Bouneau L."/>
            <person name="Fischer C."/>
            <person name="Ozouf-Costaz C."/>
            <person name="Bernot A."/>
            <person name="Nicaud S."/>
            <person name="Jaffe D."/>
            <person name="Fisher S."/>
            <person name="Lutfalla G."/>
            <person name="Dossat C."/>
            <person name="Segurens B."/>
            <person name="Dasilva C."/>
            <person name="Salanoubat M."/>
            <person name="Levy M."/>
            <person name="Boudet N."/>
            <person name="Castellano S."/>
            <person name="Anthouard V."/>
            <person name="Jubin C."/>
            <person name="Castelli V."/>
            <person name="Katinka M."/>
            <person name="Vacherie B."/>
            <person name="Biemont C."/>
            <person name="Skalli Z."/>
            <person name="Cattolico L."/>
            <person name="Poulain J."/>
            <person name="De Berardinis V."/>
            <person name="Cruaud C."/>
            <person name="Duprat S."/>
            <person name="Brottier P."/>
            <person name="Coutanceau J.-P."/>
            <person name="Gouzy J."/>
            <person name="Parra G."/>
            <person name="Lardier G."/>
            <person name="Chapple C."/>
            <person name="McKernan K.J."/>
            <person name="McEwan P."/>
            <person name="Bosak S."/>
            <person name="Kellis M."/>
            <person name="Volff J.-N."/>
            <person name="Guigo R."/>
            <person name="Zody M.C."/>
            <person name="Mesirov J."/>
            <person name="Lindblad-Toh K."/>
            <person name="Birren B."/>
            <person name="Nusbaum C."/>
            <person name="Kahn D."/>
            <person name="Robinson-Rechavi M."/>
            <person name="Laudet V."/>
            <person name="Schachter V."/>
            <person name="Quetier F."/>
            <person name="Saurin W."/>
            <person name="Scarpelli C."/>
            <person name="Wincker P."/>
            <person name="Lander E.S."/>
            <person name="Weissenbach J."/>
            <person name="Roest Crollius H."/>
        </authorList>
    </citation>
    <scope>NUCLEOTIDE SEQUENCE [LARGE SCALE GENOMIC DNA]</scope>
</reference>
<sequence length="285" mass="32173">EEKKAKKRKKNKHTKKHQVPEEMATEPELAKYWAQRYRLFSRFDQGIKLDREGWFSVTPERIAEHIALRVDQSFCRAQLVIDAFCGVGGNAIQFALTGKRVLAIDINAERLDLAQHNAGVYNVADRIDFVQGDFLRLAPRLRGDVVFLSPPWGGPEYLSADVFDIKTMMEPDGYPLTPRCFYIRLISEIFRLSKMISDNIVYFLPSQRRHGPGECADGVLNTKKVVVVSLLRYFGIFLGLFCSSMSMSMSPQVASLAGPGGKVEVEQNFLNNKLKTVTAYFGGLI</sequence>
<comment type="catalytic activity">
    <reaction evidence="4">
        <text>a 5'-end (N(7)-methyl 5'-triphosphoguanosine)-ribonucleoside in snoRNA + S-adenosyl-L-methionine = a 5'-end (N(2),N(7)-dimethyl 5'-triphosphoguanosine)-ribonucleoside in snoRNA + S-adenosyl-L-homocysteine + H(+)</text>
        <dbReference type="Rhea" id="RHEA:78475"/>
        <dbReference type="Rhea" id="RHEA-COMP:19086"/>
        <dbReference type="Rhea" id="RHEA-COMP:19088"/>
        <dbReference type="ChEBI" id="CHEBI:15378"/>
        <dbReference type="ChEBI" id="CHEBI:57856"/>
        <dbReference type="ChEBI" id="CHEBI:59789"/>
        <dbReference type="ChEBI" id="CHEBI:156461"/>
        <dbReference type="ChEBI" id="CHEBI:172880"/>
    </reaction>
    <physiologicalReaction direction="left-to-right" evidence="4">
        <dbReference type="Rhea" id="RHEA:78476"/>
    </physiologicalReaction>
</comment>
<evidence type="ECO:0000256" key="4">
    <source>
        <dbReference type="ARBA" id="ARBA00048740"/>
    </source>
</evidence>
<comment type="catalytic activity">
    <reaction evidence="3">
        <text>a 5'-end (N(2),N(7)-dimethyl 5'-triphosphoguanosine)-ribonucleoside in snoRNA + S-adenosyl-L-methionine = a 5'-end (N(2),N(2),N(7)-trimethyl 5'-triphosphoguanosine)-ribonucleoside in snoRNA + S-adenosyl-L-homocysteine + H(+)</text>
        <dbReference type="Rhea" id="RHEA:78507"/>
        <dbReference type="Rhea" id="RHEA-COMP:19088"/>
        <dbReference type="Rhea" id="RHEA-COMP:19090"/>
        <dbReference type="ChEBI" id="CHEBI:15378"/>
        <dbReference type="ChEBI" id="CHEBI:57856"/>
        <dbReference type="ChEBI" id="CHEBI:59789"/>
        <dbReference type="ChEBI" id="CHEBI:167623"/>
        <dbReference type="ChEBI" id="CHEBI:172880"/>
    </reaction>
    <physiologicalReaction direction="left-to-right" evidence="3">
        <dbReference type="Rhea" id="RHEA:78508"/>
    </physiologicalReaction>
</comment>
<feature type="transmembrane region" description="Helical" evidence="9">
    <location>
        <begin position="230"/>
        <end position="249"/>
    </location>
</feature>
<dbReference type="GO" id="GO:0005634">
    <property type="term" value="C:nucleus"/>
    <property type="evidence" value="ECO:0007669"/>
    <property type="project" value="TreeGrafter"/>
</dbReference>
<dbReference type="Pfam" id="PF09445">
    <property type="entry name" value="Methyltransf_15"/>
    <property type="match status" value="1"/>
</dbReference>
<feature type="compositionally biased region" description="Basic residues" evidence="8">
    <location>
        <begin position="1"/>
        <end position="17"/>
    </location>
</feature>
<dbReference type="PANTHER" id="PTHR14741:SF32">
    <property type="entry name" value="TRIMETHYLGUANOSINE SYNTHASE"/>
    <property type="match status" value="1"/>
</dbReference>
<dbReference type="SUPFAM" id="SSF53335">
    <property type="entry name" value="S-adenosyl-L-methionine-dependent methyltransferases"/>
    <property type="match status" value="1"/>
</dbReference>
<evidence type="ECO:0000256" key="8">
    <source>
        <dbReference type="SAM" id="MobiDB-lite"/>
    </source>
</evidence>
<dbReference type="OrthoDB" id="194443at2759"/>
<protein>
    <recommendedName>
        <fullName evidence="1">Trimethylguanosine synthase</fullName>
    </recommendedName>
    <alternativeName>
        <fullName evidence="7">Cap-specific guanine-N(2) methyltransferase</fullName>
    </alternativeName>
</protein>
<reference evidence="10" key="2">
    <citation type="submission" date="2004-02" db="EMBL/GenBank/DDBJ databases">
        <authorList>
            <consortium name="Genoscope"/>
            <consortium name="Whitehead Institute Centre for Genome Research"/>
        </authorList>
    </citation>
    <scope>NUCLEOTIDE SEQUENCE</scope>
</reference>
<dbReference type="PANTHER" id="PTHR14741">
    <property type="entry name" value="S-ADENOSYLMETHIONINE-DEPENDENT METHYLTRANSFERASE RELATED"/>
    <property type="match status" value="1"/>
</dbReference>
<evidence type="ECO:0000256" key="5">
    <source>
        <dbReference type="ARBA" id="ARBA00048763"/>
    </source>
</evidence>
<comment type="caution">
    <text evidence="10">The sequence shown here is derived from an EMBL/GenBank/DDBJ whole genome shotgun (WGS) entry which is preliminary data.</text>
</comment>
<dbReference type="GO" id="GO:0071164">
    <property type="term" value="F:RNA cap trimethylguanosine synthase activity"/>
    <property type="evidence" value="ECO:0007669"/>
    <property type="project" value="TreeGrafter"/>
</dbReference>
<keyword evidence="9" id="KW-0812">Transmembrane</keyword>
<dbReference type="Gene3D" id="3.40.50.150">
    <property type="entry name" value="Vaccinia Virus protein VP39"/>
    <property type="match status" value="1"/>
</dbReference>
<proteinExistence type="inferred from homology"/>
<comment type="catalytic activity">
    <reaction evidence="6">
        <text>a 5'-end (N(7)-methyl 5'-triphosphoguanosine)-ribonucleoside in snRNA + S-adenosyl-L-methionine = a 5'-end (N(2),N(7)-dimethyl 5'-triphosphoguanosine)-ribonucleoside in snRNA + S-adenosyl-L-homocysteine + H(+)</text>
        <dbReference type="Rhea" id="RHEA:78471"/>
        <dbReference type="Rhea" id="RHEA-COMP:19085"/>
        <dbReference type="Rhea" id="RHEA-COMP:19087"/>
        <dbReference type="ChEBI" id="CHEBI:15378"/>
        <dbReference type="ChEBI" id="CHEBI:57856"/>
        <dbReference type="ChEBI" id="CHEBI:59789"/>
        <dbReference type="ChEBI" id="CHEBI:156461"/>
        <dbReference type="ChEBI" id="CHEBI:172880"/>
    </reaction>
    <physiologicalReaction direction="left-to-right" evidence="6">
        <dbReference type="Rhea" id="RHEA:78472"/>
    </physiologicalReaction>
</comment>
<evidence type="ECO:0000256" key="3">
    <source>
        <dbReference type="ARBA" id="ARBA00047418"/>
    </source>
</evidence>
<evidence type="ECO:0000256" key="7">
    <source>
        <dbReference type="ARBA" id="ARBA00049790"/>
    </source>
</evidence>
<gene>
    <name evidence="10" type="ORF">GSTENG00033646001</name>
</gene>
<feature type="non-terminal residue" evidence="10">
    <location>
        <position position="1"/>
    </location>
</feature>
<dbReference type="InterPro" id="IPR019012">
    <property type="entry name" value="RNA_cap_Gua-N2-MeTrfase"/>
</dbReference>
<evidence type="ECO:0000256" key="9">
    <source>
        <dbReference type="SAM" id="Phobius"/>
    </source>
</evidence>
<dbReference type="KEGG" id="tng:GSTEN00033646G001"/>
<dbReference type="InterPro" id="IPR029063">
    <property type="entry name" value="SAM-dependent_MTases_sf"/>
</dbReference>
<feature type="non-terminal residue" evidence="10">
    <location>
        <position position="285"/>
    </location>
</feature>
<keyword evidence="9" id="KW-1133">Transmembrane helix</keyword>